<proteinExistence type="predicted"/>
<evidence type="ECO:0000256" key="2">
    <source>
        <dbReference type="SAM" id="Phobius"/>
    </source>
</evidence>
<feature type="region of interest" description="Disordered" evidence="1">
    <location>
        <begin position="341"/>
        <end position="413"/>
    </location>
</feature>
<sequence>MSRRRKRERKQRTAPGAKSALAQPPGPSSIVAKPMGSTRSKSASALLPNKDSIFSYSAQLADVTNSRPTDQSARNANLASNADLAAPGPATLDSIAKDATINTANSLSSNDLWQHAPWGVHLRTGRARSPDESSSDDPNEQWIELQRPYALIGPHPDCDIRLEDDRLPDVVYFCARVDDSIQVWPLCALAFSEWGTIQPGKTLFVGKTRIRFLGAEHSEFPGGAQTASRPEKHLKETPRTAKNRQNLIFDWGEGFVAKGIRRSVTIIGESHPSTLRLHGYGLQTCHMAVVEQNREVWVIDLDLSGRSCQSPLAYRLGVGKEAIRVGMVDVWLNQQGTPWNQSPTLRLGRAPHNDHVTAGKLAGESKPDAMEAGTSSAAKSTDAAEITHSQPTANKTNPASEQAATTKQEVTSPASIAKPMSVYRAPAAAEAQAQPAISRQPAANSWRNRPEQAINQEKVTTPLDDEGDPLSDRTIDRMIQRDAKAKRLRIAALIALAVLAVTVSVVILFGWVIPTFQNISG</sequence>
<reference evidence="3 4" key="1">
    <citation type="submission" date="2019-02" db="EMBL/GenBank/DDBJ databases">
        <title>Deep-cultivation of Planctomycetes and their phenomic and genomic characterization uncovers novel biology.</title>
        <authorList>
            <person name="Wiegand S."/>
            <person name="Jogler M."/>
            <person name="Boedeker C."/>
            <person name="Pinto D."/>
            <person name="Vollmers J."/>
            <person name="Rivas-Marin E."/>
            <person name="Kohn T."/>
            <person name="Peeters S.H."/>
            <person name="Heuer A."/>
            <person name="Rast P."/>
            <person name="Oberbeckmann S."/>
            <person name="Bunk B."/>
            <person name="Jeske O."/>
            <person name="Meyerdierks A."/>
            <person name="Storesund J.E."/>
            <person name="Kallscheuer N."/>
            <person name="Luecker S."/>
            <person name="Lage O.M."/>
            <person name="Pohl T."/>
            <person name="Merkel B.J."/>
            <person name="Hornburger P."/>
            <person name="Mueller R.-W."/>
            <person name="Bruemmer F."/>
            <person name="Labrenz M."/>
            <person name="Spormann A.M."/>
            <person name="Op den Camp H."/>
            <person name="Overmann J."/>
            <person name="Amann R."/>
            <person name="Jetten M.S.M."/>
            <person name="Mascher T."/>
            <person name="Medema M.H."/>
            <person name="Devos D.P."/>
            <person name="Kaster A.-K."/>
            <person name="Ovreas L."/>
            <person name="Rohde M."/>
            <person name="Galperin M.Y."/>
            <person name="Jogler C."/>
        </authorList>
    </citation>
    <scope>NUCLEOTIDE SEQUENCE [LARGE SCALE GENOMIC DNA]</scope>
    <source>
        <strain evidence="3 4">SV_7m_r</strain>
    </source>
</reference>
<organism evidence="3 4">
    <name type="scientific">Stieleria bergensis</name>
    <dbReference type="NCBI Taxonomy" id="2528025"/>
    <lineage>
        <taxon>Bacteria</taxon>
        <taxon>Pseudomonadati</taxon>
        <taxon>Planctomycetota</taxon>
        <taxon>Planctomycetia</taxon>
        <taxon>Pirellulales</taxon>
        <taxon>Pirellulaceae</taxon>
        <taxon>Stieleria</taxon>
    </lineage>
</organism>
<keyword evidence="2" id="KW-0472">Membrane</keyword>
<dbReference type="EMBL" id="CP036272">
    <property type="protein sequence ID" value="QDT60920.1"/>
    <property type="molecule type" value="Genomic_DNA"/>
</dbReference>
<evidence type="ECO:0000313" key="3">
    <source>
        <dbReference type="EMBL" id="QDT60920.1"/>
    </source>
</evidence>
<protein>
    <submittedName>
        <fullName evidence="3">Uncharacterized protein</fullName>
    </submittedName>
</protein>
<keyword evidence="4" id="KW-1185">Reference proteome</keyword>
<dbReference type="AlphaFoldDB" id="A0A517SXP7"/>
<keyword evidence="2" id="KW-0812">Transmembrane</keyword>
<feature type="compositionally biased region" description="Polar residues" evidence="1">
    <location>
        <begin position="387"/>
        <end position="413"/>
    </location>
</feature>
<name>A0A517SXP7_9BACT</name>
<keyword evidence="2" id="KW-1133">Transmembrane helix</keyword>
<evidence type="ECO:0000313" key="4">
    <source>
        <dbReference type="Proteomes" id="UP000315003"/>
    </source>
</evidence>
<accession>A0A517SXP7</accession>
<feature type="compositionally biased region" description="Basic and acidic residues" evidence="1">
    <location>
        <begin position="351"/>
        <end position="369"/>
    </location>
</feature>
<gene>
    <name evidence="3" type="ORF">SV7mr_34490</name>
</gene>
<feature type="transmembrane region" description="Helical" evidence="2">
    <location>
        <begin position="490"/>
        <end position="513"/>
    </location>
</feature>
<dbReference type="Proteomes" id="UP000315003">
    <property type="component" value="Chromosome"/>
</dbReference>
<feature type="region of interest" description="Disordered" evidence="1">
    <location>
        <begin position="1"/>
        <end position="44"/>
    </location>
</feature>
<feature type="compositionally biased region" description="Basic residues" evidence="1">
    <location>
        <begin position="1"/>
        <end position="12"/>
    </location>
</feature>
<evidence type="ECO:0000256" key="1">
    <source>
        <dbReference type="SAM" id="MobiDB-lite"/>
    </source>
</evidence>